<organism evidence="6 7">
    <name type="scientific">Nocardioides ganghwensis</name>
    <dbReference type="NCBI Taxonomy" id="252230"/>
    <lineage>
        <taxon>Bacteria</taxon>
        <taxon>Bacillati</taxon>
        <taxon>Actinomycetota</taxon>
        <taxon>Actinomycetes</taxon>
        <taxon>Propionibacteriales</taxon>
        <taxon>Nocardioidaceae</taxon>
        <taxon>Nocardioides</taxon>
    </lineage>
</organism>
<feature type="transmembrane region" description="Helical" evidence="4">
    <location>
        <begin position="29"/>
        <end position="50"/>
    </location>
</feature>
<evidence type="ECO:0000259" key="5">
    <source>
        <dbReference type="Pfam" id="PF02518"/>
    </source>
</evidence>
<keyword evidence="1" id="KW-0808">Transferase</keyword>
<dbReference type="PANTHER" id="PTHR24421">
    <property type="entry name" value="NITRATE/NITRITE SENSOR PROTEIN NARX-RELATED"/>
    <property type="match status" value="1"/>
</dbReference>
<dbReference type="AlphaFoldDB" id="A0A4V1RMA7"/>
<feature type="transmembrane region" description="Helical" evidence="4">
    <location>
        <begin position="162"/>
        <end position="186"/>
    </location>
</feature>
<evidence type="ECO:0000256" key="3">
    <source>
        <dbReference type="ARBA" id="ARBA00023012"/>
    </source>
</evidence>
<keyword evidence="4" id="KW-0812">Transmembrane</keyword>
<dbReference type="InterPro" id="IPR003594">
    <property type="entry name" value="HATPase_dom"/>
</dbReference>
<protein>
    <recommendedName>
        <fullName evidence="5">Histidine kinase/HSP90-like ATPase domain-containing protein</fullName>
    </recommendedName>
</protein>
<name>A0A4V1RMA7_9ACTN</name>
<dbReference type="GO" id="GO:0000160">
    <property type="term" value="P:phosphorelay signal transduction system"/>
    <property type="evidence" value="ECO:0007669"/>
    <property type="project" value="UniProtKB-KW"/>
</dbReference>
<keyword evidence="4" id="KW-1133">Transmembrane helix</keyword>
<evidence type="ECO:0000313" key="7">
    <source>
        <dbReference type="Proteomes" id="UP000293291"/>
    </source>
</evidence>
<feature type="transmembrane region" description="Helical" evidence="4">
    <location>
        <begin position="452"/>
        <end position="469"/>
    </location>
</feature>
<feature type="transmembrane region" description="Helical" evidence="4">
    <location>
        <begin position="557"/>
        <end position="580"/>
    </location>
</feature>
<evidence type="ECO:0000313" key="6">
    <source>
        <dbReference type="EMBL" id="RYC00331.1"/>
    </source>
</evidence>
<dbReference type="RefSeq" id="WP_129455880.1">
    <property type="nucleotide sequence ID" value="NZ_JACXYX010000016.1"/>
</dbReference>
<dbReference type="SUPFAM" id="SSF55874">
    <property type="entry name" value="ATPase domain of HSP90 chaperone/DNA topoisomerase II/histidine kinase"/>
    <property type="match status" value="1"/>
</dbReference>
<evidence type="ECO:0000256" key="1">
    <source>
        <dbReference type="ARBA" id="ARBA00022679"/>
    </source>
</evidence>
<dbReference type="PANTHER" id="PTHR24421:SF58">
    <property type="entry name" value="SIGNAL TRANSDUCTION HISTIDINE-PROTEIN KINASE_PHOSPHATASE UHPB"/>
    <property type="match status" value="1"/>
</dbReference>
<feature type="transmembrane region" description="Helical" evidence="4">
    <location>
        <begin position="520"/>
        <end position="545"/>
    </location>
</feature>
<reference evidence="6 7" key="1">
    <citation type="submission" date="2019-01" db="EMBL/GenBank/DDBJ databases">
        <title>Novel species of Nocardioides.</title>
        <authorList>
            <person name="Liu Q."/>
            <person name="Xin Y.-H."/>
        </authorList>
    </citation>
    <scope>NUCLEOTIDE SEQUENCE [LARGE SCALE GENOMIC DNA]</scope>
    <source>
        <strain evidence="6 7">CGMCC 4.6875</strain>
    </source>
</reference>
<feature type="transmembrane region" description="Helical" evidence="4">
    <location>
        <begin position="481"/>
        <end position="500"/>
    </location>
</feature>
<dbReference type="InterPro" id="IPR050482">
    <property type="entry name" value="Sensor_HK_TwoCompSys"/>
</dbReference>
<dbReference type="Proteomes" id="UP000293291">
    <property type="component" value="Unassembled WGS sequence"/>
</dbReference>
<gene>
    <name evidence="6" type="ORF">EUA07_14465</name>
</gene>
<keyword evidence="4" id="KW-0472">Membrane</keyword>
<dbReference type="GO" id="GO:0016301">
    <property type="term" value="F:kinase activity"/>
    <property type="evidence" value="ECO:0007669"/>
    <property type="project" value="UniProtKB-KW"/>
</dbReference>
<dbReference type="EMBL" id="SDWU01000015">
    <property type="protein sequence ID" value="RYC00331.1"/>
    <property type="molecule type" value="Genomic_DNA"/>
</dbReference>
<dbReference type="Gene3D" id="3.30.565.10">
    <property type="entry name" value="Histidine kinase-like ATPase, C-terminal domain"/>
    <property type="match status" value="1"/>
</dbReference>
<keyword evidence="7" id="KW-1185">Reference proteome</keyword>
<comment type="caution">
    <text evidence="6">The sequence shown here is derived from an EMBL/GenBank/DDBJ whole genome shotgun (WGS) entry which is preliminary data.</text>
</comment>
<dbReference type="OrthoDB" id="5125370at2"/>
<feature type="transmembrane region" description="Helical" evidence="4">
    <location>
        <begin position="132"/>
        <end position="150"/>
    </location>
</feature>
<evidence type="ECO:0000256" key="4">
    <source>
        <dbReference type="SAM" id="Phobius"/>
    </source>
</evidence>
<accession>A0A4V1RMA7</accession>
<keyword evidence="2" id="KW-0418">Kinase</keyword>
<evidence type="ECO:0000256" key="2">
    <source>
        <dbReference type="ARBA" id="ARBA00022777"/>
    </source>
</evidence>
<feature type="transmembrane region" description="Helical" evidence="4">
    <location>
        <begin position="62"/>
        <end position="79"/>
    </location>
</feature>
<dbReference type="InterPro" id="IPR036890">
    <property type="entry name" value="HATPase_C_sf"/>
</dbReference>
<proteinExistence type="predicted"/>
<sequence>MRWPLWAVVTTPPPVPRTRSGSAYRMYRSILGAHACILLSLCLFASLPWMGHLAWDEPTAPSRALIGAVLLGTAVSVFSRGERMHNLWILGATFLLATPQIGTNPVPNDATVGMVLSAVGVMAARLLPLLNALGLVAVLSAVHVATLEAFDLPASGLSLDSMVLSLGTAAAAVGFVNAMQASAIATERVTEGNRQRELDLARGEAELRARTTSRRVLHDDVLGTLHLVSDAVAPADRVRAQARATAVAIRRMVGEEADAAVRLEERAPGSVDELPEAYACLVDDLRQRVPATVAVEVVGRAQRLPPLSSEQRAAALRALSEGVRNSVRHGRVDEVVLRISADRRDLRLEVLDRGRGLDAPTRSGFGLAESVGRPIAEIGGTSALLPRPGGGAVLVLDLPRNPEGGGRLHHAHGLTTGGLGSVRTLSRAVAIPLGAAWCIIAVHSVVKAPESWPSLLVGLAWLALTLVIVRQSERGSPRPAWVTTVAAASIVLQVVGIALMPSGAMLDFRSWSIGMSALPLVVFVLSLPFPVAAGVVVAHILVVLGAAQVSPDLTRGLVPWGSLNAVVTCPVPSMVLGSLIRRQGRSLRQQQKREFALEHRRAAEEWQAAMTDLYFAHVRHEVLPWLDDVASGVRDPRSEETIAQARLLAVAARDDLYAPGFFDDDLRADVAHFRSRGGAVELRAGLVPGGFDRPVGRVLRGLLPVSAGRRIIVSPPVAPEQQVRIAVVPAPHTGDLERLRDVMADGFAADVDAFRAVLLVDDLPVSG</sequence>
<keyword evidence="3" id="KW-0902">Two-component regulatory system</keyword>
<dbReference type="Pfam" id="PF02518">
    <property type="entry name" value="HATPase_c"/>
    <property type="match status" value="1"/>
</dbReference>
<feature type="domain" description="Histidine kinase/HSP90-like ATPase" evidence="5">
    <location>
        <begin position="315"/>
        <end position="400"/>
    </location>
</feature>